<reference evidence="1" key="1">
    <citation type="submission" date="2018-05" db="EMBL/GenBank/DDBJ databases">
        <authorList>
            <person name="Lanie J.A."/>
            <person name="Ng W.-L."/>
            <person name="Kazmierczak K.M."/>
            <person name="Andrzejewski T.M."/>
            <person name="Davidsen T.M."/>
            <person name="Wayne K.J."/>
            <person name="Tettelin H."/>
            <person name="Glass J.I."/>
            <person name="Rusch D."/>
            <person name="Podicherti R."/>
            <person name="Tsui H.-C.T."/>
            <person name="Winkler M.E."/>
        </authorList>
    </citation>
    <scope>NUCLEOTIDE SEQUENCE</scope>
</reference>
<organism evidence="1">
    <name type="scientific">marine metagenome</name>
    <dbReference type="NCBI Taxonomy" id="408172"/>
    <lineage>
        <taxon>unclassified sequences</taxon>
        <taxon>metagenomes</taxon>
        <taxon>ecological metagenomes</taxon>
    </lineage>
</organism>
<dbReference type="SUPFAM" id="SSF53756">
    <property type="entry name" value="UDP-Glycosyltransferase/glycogen phosphorylase"/>
    <property type="match status" value="1"/>
</dbReference>
<protein>
    <submittedName>
        <fullName evidence="1">Uncharacterized protein</fullName>
    </submittedName>
</protein>
<dbReference type="EMBL" id="UINC01158001">
    <property type="protein sequence ID" value="SVD55298.1"/>
    <property type="molecule type" value="Genomic_DNA"/>
</dbReference>
<sequence>MRVGFVIDWNLNSSALMNIARITFRELGKMMNETKSFTISAIPRNSIDGTTGSEGTRMATISDTSKHFDCVHITNMGGYTFPLKDSSNYKNLIVGPIGMDEVVCGKEVYVSQPLWEKQMPLIQKEILRWKKNIHKISAVHVTTKSEKTEMNEFLGVPPEKMTVFPLGVEHDLFTPTDDKNKIRKKILSKFGISDQNYFIHISELNHARKNVL</sequence>
<proteinExistence type="predicted"/>
<dbReference type="AlphaFoldDB" id="A0A382WAZ6"/>
<name>A0A382WAZ6_9ZZZZ</name>
<gene>
    <name evidence="1" type="ORF">METZ01_LOCUS408152</name>
</gene>
<feature type="non-terminal residue" evidence="1">
    <location>
        <position position="212"/>
    </location>
</feature>
<dbReference type="Gene3D" id="3.40.50.2000">
    <property type="entry name" value="Glycogen Phosphorylase B"/>
    <property type="match status" value="1"/>
</dbReference>
<accession>A0A382WAZ6</accession>
<evidence type="ECO:0000313" key="1">
    <source>
        <dbReference type="EMBL" id="SVD55298.1"/>
    </source>
</evidence>